<protein>
    <submittedName>
        <fullName evidence="1">Uncharacterized protein</fullName>
    </submittedName>
</protein>
<sequence>MSLNPGSIELTLIYGKPGELGRTTEPQTFPALLQRLHSCFSVLLLPAEIGVALLKAPGLTRARIKQSDGTLIEGTVRCVQQNYFELVEDHQPA</sequence>
<dbReference type="Proteomes" id="UP001230768">
    <property type="component" value="Chromosome"/>
</dbReference>
<organism evidence="1 2">
    <name type="scientific">Pseudomonas wuhanensis</name>
    <dbReference type="NCBI Taxonomy" id="2954098"/>
    <lineage>
        <taxon>Bacteria</taxon>
        <taxon>Pseudomonadati</taxon>
        <taxon>Pseudomonadota</taxon>
        <taxon>Gammaproteobacteria</taxon>
        <taxon>Pseudomonadales</taxon>
        <taxon>Pseudomonadaceae</taxon>
        <taxon>Pseudomonas</taxon>
    </lineage>
</organism>
<name>A0ABY9GVF1_9PSED</name>
<gene>
    <name evidence="1" type="ORF">PSH88_07025</name>
</gene>
<proteinExistence type="predicted"/>
<keyword evidence="2" id="KW-1185">Reference proteome</keyword>
<dbReference type="RefSeq" id="WP_305425518.1">
    <property type="nucleotide sequence ID" value="NZ_CP117430.1"/>
</dbReference>
<evidence type="ECO:0000313" key="2">
    <source>
        <dbReference type="Proteomes" id="UP001230768"/>
    </source>
</evidence>
<dbReference type="EMBL" id="CP117430">
    <property type="protein sequence ID" value="WLI19782.1"/>
    <property type="molecule type" value="Genomic_DNA"/>
</dbReference>
<accession>A0ABY9GVF1</accession>
<evidence type="ECO:0000313" key="1">
    <source>
        <dbReference type="EMBL" id="WLI19782.1"/>
    </source>
</evidence>
<reference evidence="1 2" key="1">
    <citation type="submission" date="2023-02" db="EMBL/GenBank/DDBJ databases">
        <title>Evolution of Hrp T3SS in non-pathogenic Pseudomonas fluorescens.</title>
        <authorList>
            <person name="Liao K."/>
            <person name="Wei H."/>
            <person name="Gu Y."/>
        </authorList>
    </citation>
    <scope>NUCLEOTIDE SEQUENCE [LARGE SCALE GENOMIC DNA]</scope>
    <source>
        <strain evidence="1 2">FP607</strain>
    </source>
</reference>